<dbReference type="RefSeq" id="WP_407347689.1">
    <property type="nucleotide sequence ID" value="NZ_CP136864.1"/>
</dbReference>
<protein>
    <recommendedName>
        <fullName evidence="2">Cytokinin riboside 5'-monophosphate phosphoribohydrolase</fullName>
        <ecNumber evidence="2">3.2.2.n1</ecNumber>
    </recommendedName>
</protein>
<sequence length="223" mass="23996">MSLKEVPPAAGSGLSIDELDRIERISGELRNGIGALGDIGPAVSIFGSARAREDSWEYRSACSLGELLAEAGVSVITGGGPGVMEAGNRGARSGAGRSIGLNITLPREQLANPYLDTDIAFNYFFTRKFMLIRYAMGFAIYPGGLGTIDELFELLTLVQTGKLQPCPLVLVGHDYWSGLYNWLVRESVSRGYIAPEDLDLVEVVPDEEVAAAVLLDKIRSRST</sequence>
<dbReference type="InterPro" id="IPR005269">
    <property type="entry name" value="LOG"/>
</dbReference>
<dbReference type="Proteomes" id="UP001626537">
    <property type="component" value="Chromosome"/>
</dbReference>
<keyword evidence="2" id="KW-0378">Hydrolase</keyword>
<evidence type="ECO:0000313" key="3">
    <source>
        <dbReference type="EMBL" id="WOJ93028.1"/>
    </source>
</evidence>
<name>A0ABZ0I0I4_9GAMM</name>
<dbReference type="EC" id="3.2.2.n1" evidence="2"/>
<keyword evidence="4" id="KW-1185">Reference proteome</keyword>
<dbReference type="EMBL" id="CP136864">
    <property type="protein sequence ID" value="WOJ93028.1"/>
    <property type="molecule type" value="Genomic_DNA"/>
</dbReference>
<comment type="catalytic activity">
    <reaction evidence="1">
        <text>AMP + H2O = D-ribose 5-phosphate + adenine</text>
        <dbReference type="Rhea" id="RHEA:20129"/>
        <dbReference type="ChEBI" id="CHEBI:15377"/>
        <dbReference type="ChEBI" id="CHEBI:16708"/>
        <dbReference type="ChEBI" id="CHEBI:78346"/>
        <dbReference type="ChEBI" id="CHEBI:456215"/>
        <dbReference type="EC" id="3.2.2.4"/>
    </reaction>
</comment>
<comment type="similarity">
    <text evidence="2">Belongs to the LOG family.</text>
</comment>
<gene>
    <name evidence="3" type="ORF">R0135_14755</name>
</gene>
<evidence type="ECO:0000256" key="1">
    <source>
        <dbReference type="ARBA" id="ARBA00000274"/>
    </source>
</evidence>
<dbReference type="SUPFAM" id="SSF102405">
    <property type="entry name" value="MCP/YpsA-like"/>
    <property type="match status" value="1"/>
</dbReference>
<dbReference type="PANTHER" id="PTHR43393">
    <property type="entry name" value="CYTOKININ RIBOSIDE 5'-MONOPHOSPHATE PHOSPHORIBOHYDROLASE"/>
    <property type="match status" value="1"/>
</dbReference>
<keyword evidence="2" id="KW-0203">Cytokinin biosynthesis</keyword>
<dbReference type="NCBIfam" id="TIGR00730">
    <property type="entry name" value="Rossman fold protein, TIGR00730 family"/>
    <property type="match status" value="1"/>
</dbReference>
<dbReference type="PANTHER" id="PTHR43393:SF2">
    <property type="entry name" value="CYTOKININ RIBOSIDE 5'-MONOPHOSPHATE PHOSPHORIBOHYDROLASE"/>
    <property type="match status" value="1"/>
</dbReference>
<proteinExistence type="inferred from homology"/>
<evidence type="ECO:0000313" key="4">
    <source>
        <dbReference type="Proteomes" id="UP001626537"/>
    </source>
</evidence>
<dbReference type="Gene3D" id="3.40.50.450">
    <property type="match status" value="1"/>
</dbReference>
<dbReference type="InterPro" id="IPR031100">
    <property type="entry name" value="LOG_fam"/>
</dbReference>
<organism evidence="3 4">
    <name type="scientific">Congregibacter variabilis</name>
    <dbReference type="NCBI Taxonomy" id="3081200"/>
    <lineage>
        <taxon>Bacteria</taxon>
        <taxon>Pseudomonadati</taxon>
        <taxon>Pseudomonadota</taxon>
        <taxon>Gammaproteobacteria</taxon>
        <taxon>Cellvibrionales</taxon>
        <taxon>Halieaceae</taxon>
        <taxon>Congregibacter</taxon>
    </lineage>
</organism>
<dbReference type="Pfam" id="PF03641">
    <property type="entry name" value="Lysine_decarbox"/>
    <property type="match status" value="1"/>
</dbReference>
<reference evidence="3 4" key="1">
    <citation type="submission" date="2023-10" db="EMBL/GenBank/DDBJ databases">
        <title>Two novel species belonging to the OM43/NOR5 clade.</title>
        <authorList>
            <person name="Park M."/>
        </authorList>
    </citation>
    <scope>NUCLEOTIDE SEQUENCE [LARGE SCALE GENOMIC DNA]</scope>
    <source>
        <strain evidence="3 4">IMCC43200</strain>
    </source>
</reference>
<evidence type="ECO:0000256" key="2">
    <source>
        <dbReference type="RuleBase" id="RU363015"/>
    </source>
</evidence>
<accession>A0ABZ0I0I4</accession>
<dbReference type="InterPro" id="IPR052341">
    <property type="entry name" value="LOG_family_nucleotidases"/>
</dbReference>